<name>A0A1V4K8N9_PATFA</name>
<dbReference type="GO" id="GO:0000785">
    <property type="term" value="C:chromatin"/>
    <property type="evidence" value="ECO:0007669"/>
    <property type="project" value="TreeGrafter"/>
</dbReference>
<comment type="caution">
    <text evidence="1">The sequence shown here is derived from an EMBL/GenBank/DDBJ whole genome shotgun (WGS) entry which is preliminary data.</text>
</comment>
<dbReference type="STRING" id="372326.A0A1V4K8N9"/>
<keyword evidence="2" id="KW-1185">Reference proteome</keyword>
<dbReference type="PANTHER" id="PTHR46557:SF1">
    <property type="entry name" value="SERINE_THREONINE-PROTEIN PHOSPHATASE 1 REGULATORY SUBUNIT 10"/>
    <property type="match status" value="1"/>
</dbReference>
<accession>A0A1V4K8N9</accession>
<dbReference type="PANTHER" id="PTHR46557">
    <property type="entry name" value="SERINE/THREONINE-PROTEIN PHOSPHATASE 1 REGULATORY SUBUNIT 10-RELATED"/>
    <property type="match status" value="1"/>
</dbReference>
<dbReference type="GO" id="GO:0072357">
    <property type="term" value="C:PTW/PP1 phosphatase complex"/>
    <property type="evidence" value="ECO:0007669"/>
    <property type="project" value="TreeGrafter"/>
</dbReference>
<evidence type="ECO:0000313" key="2">
    <source>
        <dbReference type="Proteomes" id="UP000190648"/>
    </source>
</evidence>
<evidence type="ECO:0000313" key="1">
    <source>
        <dbReference type="EMBL" id="OPJ80733.1"/>
    </source>
</evidence>
<protein>
    <submittedName>
        <fullName evidence="1">Uncharacterized protein</fullName>
    </submittedName>
</protein>
<reference evidence="1 2" key="1">
    <citation type="submission" date="2016-02" db="EMBL/GenBank/DDBJ databases">
        <title>Band-tailed pigeon sequencing and assembly.</title>
        <authorList>
            <person name="Soares A.E."/>
            <person name="Novak B.J."/>
            <person name="Rice E.S."/>
            <person name="O'Connell B."/>
            <person name="Chang D."/>
            <person name="Weber S."/>
            <person name="Shapiro B."/>
        </authorList>
    </citation>
    <scope>NUCLEOTIDE SEQUENCE [LARGE SCALE GENOMIC DNA]</scope>
    <source>
        <strain evidence="1">BTP2013</strain>
        <tissue evidence="1">Blood</tissue>
    </source>
</reference>
<dbReference type="OrthoDB" id="2138378at2759"/>
<dbReference type="Proteomes" id="UP000190648">
    <property type="component" value="Unassembled WGS sequence"/>
</dbReference>
<dbReference type="EMBL" id="LSYS01004176">
    <property type="protein sequence ID" value="OPJ80733.1"/>
    <property type="molecule type" value="Genomic_DNA"/>
</dbReference>
<dbReference type="AlphaFoldDB" id="A0A1V4K8N9"/>
<organism evidence="1 2">
    <name type="scientific">Patagioenas fasciata monilis</name>
    <dbReference type="NCBI Taxonomy" id="372326"/>
    <lineage>
        <taxon>Eukaryota</taxon>
        <taxon>Metazoa</taxon>
        <taxon>Chordata</taxon>
        <taxon>Craniata</taxon>
        <taxon>Vertebrata</taxon>
        <taxon>Euteleostomi</taxon>
        <taxon>Archelosauria</taxon>
        <taxon>Archosauria</taxon>
        <taxon>Dinosauria</taxon>
        <taxon>Saurischia</taxon>
        <taxon>Theropoda</taxon>
        <taxon>Coelurosauria</taxon>
        <taxon>Aves</taxon>
        <taxon>Neognathae</taxon>
        <taxon>Neoaves</taxon>
        <taxon>Columbimorphae</taxon>
        <taxon>Columbiformes</taxon>
        <taxon>Columbidae</taxon>
        <taxon>Patagioenas</taxon>
    </lineage>
</organism>
<sequence length="164" mass="17625">MGSSTSTGGTGVPGRSLSVASGALGSGDAAQAKRTRFTAAKRHRVVPAMGSGPIDPKELLKGLDCFLGRDGEVKSAEGITKIFSLMKDSQKMVSRCIYLNILLQTRAQEILVKFIRIGGYKLLNAWLTTSKATNNVPFLQQLLLTLQHLPLTVDHLKQGDFSVP</sequence>
<gene>
    <name evidence="1" type="ORF">AV530_010105</name>
</gene>
<dbReference type="GO" id="GO:0008157">
    <property type="term" value="F:protein phosphatase 1 binding"/>
    <property type="evidence" value="ECO:0007669"/>
    <property type="project" value="TreeGrafter"/>
</dbReference>
<proteinExistence type="predicted"/>